<dbReference type="Gene3D" id="3.60.10.10">
    <property type="entry name" value="Endonuclease/exonuclease/phosphatase"/>
    <property type="match status" value="1"/>
</dbReference>
<feature type="region of interest" description="Disordered" evidence="2">
    <location>
        <begin position="1"/>
        <end position="50"/>
    </location>
</feature>
<dbReference type="Proteomes" id="UP001150238">
    <property type="component" value="Unassembled WGS sequence"/>
</dbReference>
<name>A0A9W9A0X7_9AGAR</name>
<dbReference type="SUPFAM" id="SSF56219">
    <property type="entry name" value="DNase I-like"/>
    <property type="match status" value="1"/>
</dbReference>
<dbReference type="InterPro" id="IPR036691">
    <property type="entry name" value="Endo/exonu/phosph_ase_sf"/>
</dbReference>
<protein>
    <recommendedName>
        <fullName evidence="5">DNase I-like protein</fullName>
    </recommendedName>
</protein>
<evidence type="ECO:0000256" key="2">
    <source>
        <dbReference type="SAM" id="MobiDB-lite"/>
    </source>
</evidence>
<feature type="non-terminal residue" evidence="3">
    <location>
        <position position="662"/>
    </location>
</feature>
<dbReference type="AlphaFoldDB" id="A0A9W9A0X7"/>
<accession>A0A9W9A0X7</accession>
<proteinExistence type="predicted"/>
<feature type="compositionally biased region" description="Basic and acidic residues" evidence="2">
    <location>
        <begin position="25"/>
        <end position="36"/>
    </location>
</feature>
<reference evidence="3" key="2">
    <citation type="journal article" date="2023" name="Proc. Natl. Acad. Sci. U.S.A.">
        <title>A global phylogenomic analysis of the shiitake genus Lentinula.</title>
        <authorList>
            <person name="Sierra-Patev S."/>
            <person name="Min B."/>
            <person name="Naranjo-Ortiz M."/>
            <person name="Looney B."/>
            <person name="Konkel Z."/>
            <person name="Slot J.C."/>
            <person name="Sakamoto Y."/>
            <person name="Steenwyk J.L."/>
            <person name="Rokas A."/>
            <person name="Carro J."/>
            <person name="Camarero S."/>
            <person name="Ferreira P."/>
            <person name="Molpeceres G."/>
            <person name="Ruiz-Duenas F.J."/>
            <person name="Serrano A."/>
            <person name="Henrissat B."/>
            <person name="Drula E."/>
            <person name="Hughes K.W."/>
            <person name="Mata J.L."/>
            <person name="Ishikawa N.K."/>
            <person name="Vargas-Isla R."/>
            <person name="Ushijima S."/>
            <person name="Smith C.A."/>
            <person name="Donoghue J."/>
            <person name="Ahrendt S."/>
            <person name="Andreopoulos W."/>
            <person name="He G."/>
            <person name="LaButti K."/>
            <person name="Lipzen A."/>
            <person name="Ng V."/>
            <person name="Riley R."/>
            <person name="Sandor L."/>
            <person name="Barry K."/>
            <person name="Martinez A.T."/>
            <person name="Xiao Y."/>
            <person name="Gibbons J.G."/>
            <person name="Terashima K."/>
            <person name="Grigoriev I.V."/>
            <person name="Hibbett D."/>
        </authorList>
    </citation>
    <scope>NUCLEOTIDE SEQUENCE</scope>
    <source>
        <strain evidence="3">Sp2 HRB7682 ss15</strain>
    </source>
</reference>
<evidence type="ECO:0000256" key="1">
    <source>
        <dbReference type="SAM" id="Coils"/>
    </source>
</evidence>
<gene>
    <name evidence="3" type="ORF">C8J55DRAFT_434972</name>
</gene>
<feature type="coiled-coil region" evidence="1">
    <location>
        <begin position="389"/>
        <end position="441"/>
    </location>
</feature>
<reference evidence="3" key="1">
    <citation type="submission" date="2022-08" db="EMBL/GenBank/DDBJ databases">
        <authorList>
            <consortium name="DOE Joint Genome Institute"/>
            <person name="Min B."/>
            <person name="Riley R."/>
            <person name="Sierra-Patev S."/>
            <person name="Naranjo-Ortiz M."/>
            <person name="Looney B."/>
            <person name="Konkel Z."/>
            <person name="Slot J.C."/>
            <person name="Sakamoto Y."/>
            <person name="Steenwyk J.L."/>
            <person name="Rokas A."/>
            <person name="Carro J."/>
            <person name="Camarero S."/>
            <person name="Ferreira P."/>
            <person name="Molpeceres G."/>
            <person name="Ruiz-Duenas F.J."/>
            <person name="Serrano A."/>
            <person name="Henrissat B."/>
            <person name="Drula E."/>
            <person name="Hughes K.W."/>
            <person name="Mata J.L."/>
            <person name="Ishikawa N.K."/>
            <person name="Vargas-Isla R."/>
            <person name="Ushijima S."/>
            <person name="Smith C.A."/>
            <person name="Ahrendt S."/>
            <person name="Andreopoulos W."/>
            <person name="He G."/>
            <person name="Labutti K."/>
            <person name="Lipzen A."/>
            <person name="Ng V."/>
            <person name="Sandor L."/>
            <person name="Barry K."/>
            <person name="Martinez A.T."/>
            <person name="Xiao Y."/>
            <person name="Gibbons J.G."/>
            <person name="Terashima K."/>
            <person name="Hibbett D.S."/>
            <person name="Grigoriev I.V."/>
        </authorList>
    </citation>
    <scope>NUCLEOTIDE SEQUENCE</scope>
    <source>
        <strain evidence="3">Sp2 HRB7682 ss15</strain>
    </source>
</reference>
<comment type="caution">
    <text evidence="3">The sequence shown here is derived from an EMBL/GenBank/DDBJ whole genome shotgun (WGS) entry which is preliminary data.</text>
</comment>
<dbReference type="PANTHER" id="PTHR19446">
    <property type="entry name" value="REVERSE TRANSCRIPTASES"/>
    <property type="match status" value="1"/>
</dbReference>
<evidence type="ECO:0000313" key="3">
    <source>
        <dbReference type="EMBL" id="KAJ4471881.1"/>
    </source>
</evidence>
<keyword evidence="1" id="KW-0175">Coiled coil</keyword>
<dbReference type="EMBL" id="JANVFS010000028">
    <property type="protein sequence ID" value="KAJ4471881.1"/>
    <property type="molecule type" value="Genomic_DNA"/>
</dbReference>
<evidence type="ECO:0008006" key="5">
    <source>
        <dbReference type="Google" id="ProtNLM"/>
    </source>
</evidence>
<sequence length="662" mass="76156">MHSNNLIPSIQERPPNPSGNRRTRRADTGLHHEQTNTHKTNCPHPRTTRRCTKDTRASIKIAALNIKGFGATAPDHPNNKWLHVNQIMRERKIGILAVGEAHMNKERRDEIEKLHGSRLKIIYSRRTDTANRGGVAFVLNKSITNTEGLVVHEIVPGHALLLETKWHGSEKLSILAIYAPNDTERENAEFWPKINNFFTRNNTIRRPDTMLGDFNMVEESIDRLPAHLNNWAAINALDDLKTLLQMIDGWRNTFPDTLNYTYKQVTHRGSPPSHSRIDRIYMKPTLYEHALEWKIESAGIPTDHKMISVKVSCDKAPMIGKGRWCWPAYIIHDKITKDYIHQRGLQLQNDMDSLQTLKTRSSTDNPQRMWASFKKDIGKMARMRAKIIIPKLTQQIQETESQLDNIANDPTLDNDERSLSMAALTEKLMDLETKRHKQTRTTAKANNTLYGETISRYWSGINKSKTPRELIQCLQKPTNCIPTQNGNTEPEPDYENHSQRMADMMCEYHASLQSNSEPIDEERRALITEEILKNITVKISETHEQSLRNNLTEDDVTEALKLSANYKAPGLDGINYEVWKTLHSRYQTDSALEKPAFHIIKCLNQIYNDIETYGTTPGTNFSESWMCPLYKKNDRSQMANYRPISLLNTDYKIMTKALTIKL</sequence>
<organism evidence="3 4">
    <name type="scientific">Lentinula lateritia</name>
    <dbReference type="NCBI Taxonomy" id="40482"/>
    <lineage>
        <taxon>Eukaryota</taxon>
        <taxon>Fungi</taxon>
        <taxon>Dikarya</taxon>
        <taxon>Basidiomycota</taxon>
        <taxon>Agaricomycotina</taxon>
        <taxon>Agaricomycetes</taxon>
        <taxon>Agaricomycetidae</taxon>
        <taxon>Agaricales</taxon>
        <taxon>Marasmiineae</taxon>
        <taxon>Omphalotaceae</taxon>
        <taxon>Lentinula</taxon>
    </lineage>
</organism>
<evidence type="ECO:0000313" key="4">
    <source>
        <dbReference type="Proteomes" id="UP001150238"/>
    </source>
</evidence>